<dbReference type="CDD" id="cd09868">
    <property type="entry name" value="PIN_XPG_RAD2"/>
    <property type="match status" value="1"/>
</dbReference>
<name>A0AA38HHW7_9CUCU</name>
<evidence type="ECO:0000259" key="13">
    <source>
        <dbReference type="SMART" id="SM00485"/>
    </source>
</evidence>
<dbReference type="InterPro" id="IPR001044">
    <property type="entry name" value="XPG/Rad2_eukaryotes"/>
</dbReference>
<dbReference type="InterPro" id="IPR029060">
    <property type="entry name" value="PIN-like_dom_sf"/>
</dbReference>
<evidence type="ECO:0000256" key="7">
    <source>
        <dbReference type="ARBA" id="ARBA00022801"/>
    </source>
</evidence>
<keyword evidence="9" id="KW-0539">Nucleus</keyword>
<gene>
    <name evidence="14" type="ORF">Zmor_011901</name>
</gene>
<evidence type="ECO:0000256" key="6">
    <source>
        <dbReference type="ARBA" id="ARBA00022759"/>
    </source>
</evidence>
<dbReference type="GO" id="GO:0046872">
    <property type="term" value="F:metal ion binding"/>
    <property type="evidence" value="ECO:0007669"/>
    <property type="project" value="UniProtKB-KW"/>
</dbReference>
<dbReference type="GO" id="GO:0005634">
    <property type="term" value="C:nucleus"/>
    <property type="evidence" value="ECO:0007669"/>
    <property type="project" value="UniProtKB-SubCell"/>
</dbReference>
<evidence type="ECO:0000313" key="15">
    <source>
        <dbReference type="Proteomes" id="UP001168821"/>
    </source>
</evidence>
<proteinExistence type="inferred from homology"/>
<evidence type="ECO:0000256" key="10">
    <source>
        <dbReference type="SAM" id="Coils"/>
    </source>
</evidence>
<feature type="coiled-coil region" evidence="10">
    <location>
        <begin position="578"/>
        <end position="605"/>
    </location>
</feature>
<evidence type="ECO:0000256" key="5">
    <source>
        <dbReference type="ARBA" id="ARBA00022723"/>
    </source>
</evidence>
<evidence type="ECO:0008006" key="16">
    <source>
        <dbReference type="Google" id="ProtNLM"/>
    </source>
</evidence>
<evidence type="ECO:0000256" key="4">
    <source>
        <dbReference type="ARBA" id="ARBA00022722"/>
    </source>
</evidence>
<dbReference type="CDD" id="cd09904">
    <property type="entry name" value="H3TH_XPG"/>
    <property type="match status" value="1"/>
</dbReference>
<keyword evidence="5" id="KW-0479">Metal-binding</keyword>
<dbReference type="Pfam" id="PF00752">
    <property type="entry name" value="XPG_N"/>
    <property type="match status" value="1"/>
</dbReference>
<evidence type="ECO:0000256" key="1">
    <source>
        <dbReference type="ARBA" id="ARBA00001946"/>
    </source>
</evidence>
<comment type="cofactor">
    <cofactor evidence="1">
        <name>Mg(2+)</name>
        <dbReference type="ChEBI" id="CHEBI:18420"/>
    </cofactor>
</comment>
<organism evidence="14 15">
    <name type="scientific">Zophobas morio</name>
    <dbReference type="NCBI Taxonomy" id="2755281"/>
    <lineage>
        <taxon>Eukaryota</taxon>
        <taxon>Metazoa</taxon>
        <taxon>Ecdysozoa</taxon>
        <taxon>Arthropoda</taxon>
        <taxon>Hexapoda</taxon>
        <taxon>Insecta</taxon>
        <taxon>Pterygota</taxon>
        <taxon>Neoptera</taxon>
        <taxon>Endopterygota</taxon>
        <taxon>Coleoptera</taxon>
        <taxon>Polyphaga</taxon>
        <taxon>Cucujiformia</taxon>
        <taxon>Tenebrionidae</taxon>
        <taxon>Zophobas</taxon>
    </lineage>
</organism>
<comment type="caution">
    <text evidence="14">The sequence shown here is derived from an EMBL/GenBank/DDBJ whole genome shotgun (WGS) entry which is preliminary data.</text>
</comment>
<accession>A0AA38HHW7</accession>
<dbReference type="GO" id="GO:0003697">
    <property type="term" value="F:single-stranded DNA binding"/>
    <property type="evidence" value="ECO:0007669"/>
    <property type="project" value="InterPro"/>
</dbReference>
<dbReference type="PANTHER" id="PTHR16171:SF7">
    <property type="entry name" value="DNA REPAIR PROTEIN RAD2"/>
    <property type="match status" value="1"/>
</dbReference>
<feature type="domain" description="XPG N-terminal" evidence="13">
    <location>
        <begin position="1"/>
        <end position="98"/>
    </location>
</feature>
<reference evidence="14" key="1">
    <citation type="journal article" date="2023" name="G3 (Bethesda)">
        <title>Whole genome assemblies of Zophobas morio and Tenebrio molitor.</title>
        <authorList>
            <person name="Kaur S."/>
            <person name="Stinson S.A."/>
            <person name="diCenzo G.C."/>
        </authorList>
    </citation>
    <scope>NUCLEOTIDE SEQUENCE</scope>
    <source>
        <strain evidence="14">QUZm001</strain>
    </source>
</reference>
<sequence>MGVPGLWKLLEPCSRPININKLSGCTLAVDISSWLYQYIKALRDEEGELIRNAHLLGLFRRFCILIYHNIKPIMVFDGPPPAIKRKILESRKLFRERSEENLRKVNNTFFCFLQLYNTANQQTAERLFRNQLRSYALAQVTGGNMFLVLSYYSLKYTESIFLHRDINKFYKSSNDHDLFMIPDNSKQDIQINHSYRNDGFDSDLSEADTRISLLSGREKRLYRDEFKNYKLPEKFMRFIESNSSNNTDFDSVEFDNLTYEEQHEVLMEIQERQKRWTRYANPETVKNLKPSPLDFSQMQLQRLLKKNEISRKIDYVRAKMQDSGGFLHVAGEEALMYQYKSSESESEKFPALIFPVRTARPGSPVLERDAFSEDTESSSFNKSFSSSSSGEEDEVLQRSRSPPPPAETLRNSSKLSDYIEKGSLEITISIEGKPAAVIANLQSIESDTRNSLVGNFYDPNVKCEDGSSSFTASRLDTSSTVRPLAKPQRDSLEEQSAACTTVFPADEKDQSPSPPTCESLPLECRESSSTVNDKRSLEHNYLIRLLEDNEGLSDNEAAAGVTSTLTVEVQPHDFAFLEMKWSNEYDELKHEKDKHERDSSSLTVDMINDAKELCSLFGVPWINSPSEAEAQCAYLNTAGVCDGIITEDSDVFLFGFLVKDIEEQLHINRKDLIDIAILSGSDYTPGIYGVGPVTSIEILSEFKSLGVNQDTLISFRNWLEEAKAEALSGVREHKKESSLLKRLRGFKNPLVLPLDFPDAHARDAYLHPLVDRDDTAFHWYEPKGEALRQFASSKFSWTQEQTDKFLSPVLKAVILVRCPLEVYIRSLLFCLKL</sequence>
<evidence type="ECO:0000256" key="9">
    <source>
        <dbReference type="ARBA" id="ARBA00023242"/>
    </source>
</evidence>
<comment type="similarity">
    <text evidence="3">Belongs to the XPG/RAD2 endonuclease family. XPG subfamily.</text>
</comment>
<evidence type="ECO:0000256" key="2">
    <source>
        <dbReference type="ARBA" id="ARBA00004123"/>
    </source>
</evidence>
<dbReference type="InterPro" id="IPR036279">
    <property type="entry name" value="5-3_exonuclease_C_sf"/>
</dbReference>
<evidence type="ECO:0000256" key="3">
    <source>
        <dbReference type="ARBA" id="ARBA00005283"/>
    </source>
</evidence>
<feature type="region of interest" description="Disordered" evidence="11">
    <location>
        <begin position="369"/>
        <end position="414"/>
    </location>
</feature>
<keyword evidence="7" id="KW-0378">Hydrolase</keyword>
<dbReference type="InterPro" id="IPR006085">
    <property type="entry name" value="XPG_DNA_repair_N"/>
</dbReference>
<feature type="domain" description="XPG-I" evidence="12">
    <location>
        <begin position="615"/>
        <end position="683"/>
    </location>
</feature>
<keyword evidence="10" id="KW-0175">Coiled coil</keyword>
<dbReference type="GO" id="GO:0006289">
    <property type="term" value="P:nucleotide-excision repair"/>
    <property type="evidence" value="ECO:0007669"/>
    <property type="project" value="InterPro"/>
</dbReference>
<dbReference type="InterPro" id="IPR006084">
    <property type="entry name" value="XPG/Rad2"/>
</dbReference>
<dbReference type="InterPro" id="IPR008918">
    <property type="entry name" value="HhH2"/>
</dbReference>
<keyword evidence="6" id="KW-0255">Endonuclease</keyword>
<dbReference type="GO" id="GO:0004520">
    <property type="term" value="F:DNA endonuclease activity"/>
    <property type="evidence" value="ECO:0007669"/>
    <property type="project" value="TreeGrafter"/>
</dbReference>
<evidence type="ECO:0000256" key="11">
    <source>
        <dbReference type="SAM" id="MobiDB-lite"/>
    </source>
</evidence>
<keyword evidence="8" id="KW-0460">Magnesium</keyword>
<keyword evidence="4" id="KW-0540">Nuclease</keyword>
<dbReference type="InterPro" id="IPR006086">
    <property type="entry name" value="XPG-I_dom"/>
</dbReference>
<dbReference type="Proteomes" id="UP001168821">
    <property type="component" value="Unassembled WGS sequence"/>
</dbReference>
<feature type="compositionally biased region" description="Polar residues" evidence="11">
    <location>
        <begin position="467"/>
        <end position="481"/>
    </location>
</feature>
<dbReference type="SMART" id="SM00484">
    <property type="entry name" value="XPGI"/>
    <property type="match status" value="1"/>
</dbReference>
<dbReference type="PRINTS" id="PR00853">
    <property type="entry name" value="XPGRADSUPER"/>
</dbReference>
<evidence type="ECO:0000259" key="12">
    <source>
        <dbReference type="SMART" id="SM00484"/>
    </source>
</evidence>
<dbReference type="EMBL" id="JALNTZ010003519">
    <property type="protein sequence ID" value="KAJ3616430.1"/>
    <property type="molecule type" value="Genomic_DNA"/>
</dbReference>
<feature type="region of interest" description="Disordered" evidence="11">
    <location>
        <begin position="467"/>
        <end position="495"/>
    </location>
</feature>
<evidence type="ECO:0000256" key="8">
    <source>
        <dbReference type="ARBA" id="ARBA00022842"/>
    </source>
</evidence>
<dbReference type="AlphaFoldDB" id="A0AA38HHW7"/>
<dbReference type="SUPFAM" id="SSF88723">
    <property type="entry name" value="PIN domain-like"/>
    <property type="match status" value="1"/>
</dbReference>
<evidence type="ECO:0000313" key="14">
    <source>
        <dbReference type="EMBL" id="KAJ3616430.1"/>
    </source>
</evidence>
<dbReference type="SMART" id="SM00485">
    <property type="entry name" value="XPGN"/>
    <property type="match status" value="1"/>
</dbReference>
<dbReference type="Gene3D" id="3.40.50.1010">
    <property type="entry name" value="5'-nuclease"/>
    <property type="match status" value="2"/>
</dbReference>
<protein>
    <recommendedName>
        <fullName evidence="16">XPG N-terminal domain-containing protein</fullName>
    </recommendedName>
</protein>
<dbReference type="PANTHER" id="PTHR16171">
    <property type="entry name" value="DNA REPAIR PROTEIN COMPLEMENTING XP-G CELLS-RELATED"/>
    <property type="match status" value="1"/>
</dbReference>
<dbReference type="GO" id="GO:0016787">
    <property type="term" value="F:hydrolase activity"/>
    <property type="evidence" value="ECO:0007669"/>
    <property type="project" value="UniProtKB-KW"/>
</dbReference>
<comment type="subcellular location">
    <subcellularLocation>
        <location evidence="2">Nucleus</location>
    </subcellularLocation>
</comment>
<keyword evidence="15" id="KW-1185">Reference proteome</keyword>
<dbReference type="SUPFAM" id="SSF47807">
    <property type="entry name" value="5' to 3' exonuclease, C-terminal subdomain"/>
    <property type="match status" value="1"/>
</dbReference>
<dbReference type="Pfam" id="PF00867">
    <property type="entry name" value="XPG_I"/>
    <property type="match status" value="1"/>
</dbReference>
<dbReference type="SMART" id="SM00279">
    <property type="entry name" value="HhH2"/>
    <property type="match status" value="1"/>
</dbReference>
<dbReference type="PRINTS" id="PR00066">
    <property type="entry name" value="XRODRMPGMNTG"/>
</dbReference>
<feature type="compositionally biased region" description="Low complexity" evidence="11">
    <location>
        <begin position="377"/>
        <end position="389"/>
    </location>
</feature>
<dbReference type="Gene3D" id="1.10.150.20">
    <property type="entry name" value="5' to 3' exonuclease, C-terminal subdomain"/>
    <property type="match status" value="1"/>
</dbReference>